<reference evidence="2" key="1">
    <citation type="journal article" date="2023" name="Nat. Plants">
        <title>Single-cell RNA sequencing provides a high-resolution roadmap for understanding the multicellular compartmentation of specialized metabolism.</title>
        <authorList>
            <person name="Sun S."/>
            <person name="Shen X."/>
            <person name="Li Y."/>
            <person name="Li Y."/>
            <person name="Wang S."/>
            <person name="Li R."/>
            <person name="Zhang H."/>
            <person name="Shen G."/>
            <person name="Guo B."/>
            <person name="Wei J."/>
            <person name="Xu J."/>
            <person name="St-Pierre B."/>
            <person name="Chen S."/>
            <person name="Sun C."/>
        </authorList>
    </citation>
    <scope>NUCLEOTIDE SEQUENCE [LARGE SCALE GENOMIC DNA]</scope>
</reference>
<comment type="caution">
    <text evidence="1">The sequence shown here is derived from an EMBL/GenBank/DDBJ whole genome shotgun (WGS) entry which is preliminary data.</text>
</comment>
<proteinExistence type="predicted"/>
<evidence type="ECO:0000313" key="2">
    <source>
        <dbReference type="Proteomes" id="UP001060085"/>
    </source>
</evidence>
<keyword evidence="2" id="KW-1185">Reference proteome</keyword>
<dbReference type="EMBL" id="CM044702">
    <property type="protein sequence ID" value="KAI5678104.1"/>
    <property type="molecule type" value="Genomic_DNA"/>
</dbReference>
<sequence>MYEVRSNGYQANWMTTAQYMRLCDKKGLEACKKRREAAQQNRLQGRVTFIFENSFMFAMGEDGRGLRIVETVCTTASAEGTVGQYTIRPVFGEELKANAERLHILSNSPILTDDQLMFEAVAITATLGRRQQLIVSSFSIFYSRPRGLYREGEEVVGIHAVSTRKVHRLHDIIRISLWSATGFGTHSLPSFPTVG</sequence>
<accession>A0ACC0BZU6</accession>
<organism evidence="1 2">
    <name type="scientific">Catharanthus roseus</name>
    <name type="common">Madagascar periwinkle</name>
    <name type="synonym">Vinca rosea</name>
    <dbReference type="NCBI Taxonomy" id="4058"/>
    <lineage>
        <taxon>Eukaryota</taxon>
        <taxon>Viridiplantae</taxon>
        <taxon>Streptophyta</taxon>
        <taxon>Embryophyta</taxon>
        <taxon>Tracheophyta</taxon>
        <taxon>Spermatophyta</taxon>
        <taxon>Magnoliopsida</taxon>
        <taxon>eudicotyledons</taxon>
        <taxon>Gunneridae</taxon>
        <taxon>Pentapetalae</taxon>
        <taxon>asterids</taxon>
        <taxon>lamiids</taxon>
        <taxon>Gentianales</taxon>
        <taxon>Apocynaceae</taxon>
        <taxon>Rauvolfioideae</taxon>
        <taxon>Vinceae</taxon>
        <taxon>Catharanthinae</taxon>
        <taxon>Catharanthus</taxon>
    </lineage>
</organism>
<protein>
    <submittedName>
        <fullName evidence="1">Uncharacterized protein</fullName>
    </submittedName>
</protein>
<evidence type="ECO:0000313" key="1">
    <source>
        <dbReference type="EMBL" id="KAI5678104.1"/>
    </source>
</evidence>
<gene>
    <name evidence="1" type="ORF">M9H77_09054</name>
</gene>
<name>A0ACC0BZU6_CATRO</name>
<dbReference type="Proteomes" id="UP001060085">
    <property type="component" value="Linkage Group LG02"/>
</dbReference>